<dbReference type="InterPro" id="IPR054253">
    <property type="entry name" value="DUF6984"/>
</dbReference>
<evidence type="ECO:0000259" key="1">
    <source>
        <dbReference type="Pfam" id="PF22480"/>
    </source>
</evidence>
<comment type="caution">
    <text evidence="2">The sequence shown here is derived from an EMBL/GenBank/DDBJ whole genome shotgun (WGS) entry which is preliminary data.</text>
</comment>
<evidence type="ECO:0000313" key="3">
    <source>
        <dbReference type="Proteomes" id="UP000285650"/>
    </source>
</evidence>
<accession>A0A414L563</accession>
<proteinExistence type="predicted"/>
<reference evidence="2 3" key="1">
    <citation type="submission" date="2018-08" db="EMBL/GenBank/DDBJ databases">
        <title>A genome reference for cultivated species of the human gut microbiota.</title>
        <authorList>
            <person name="Zou Y."/>
            <person name="Xue W."/>
            <person name="Luo G."/>
        </authorList>
    </citation>
    <scope>NUCLEOTIDE SEQUENCE [LARGE SCALE GENOMIC DNA]</scope>
    <source>
        <strain evidence="2 3">AM27-17</strain>
    </source>
</reference>
<evidence type="ECO:0000313" key="2">
    <source>
        <dbReference type="EMBL" id="RHE89763.1"/>
    </source>
</evidence>
<dbReference type="AlphaFoldDB" id="A0A414L563"/>
<protein>
    <recommendedName>
        <fullName evidence="1">DUF6984 domain-containing protein</fullName>
    </recommendedName>
</protein>
<feature type="domain" description="DUF6984" evidence="1">
    <location>
        <begin position="1"/>
        <end position="105"/>
    </location>
</feature>
<dbReference type="Pfam" id="PF22480">
    <property type="entry name" value="DUF6984"/>
    <property type="match status" value="1"/>
</dbReference>
<gene>
    <name evidence="2" type="ORF">DW712_16715</name>
</gene>
<dbReference type="Proteomes" id="UP000285650">
    <property type="component" value="Unassembled WGS sequence"/>
</dbReference>
<organism evidence="2 3">
    <name type="scientific">Bacteroides intestinalis</name>
    <dbReference type="NCBI Taxonomy" id="329854"/>
    <lineage>
        <taxon>Bacteria</taxon>
        <taxon>Pseudomonadati</taxon>
        <taxon>Bacteroidota</taxon>
        <taxon>Bacteroidia</taxon>
        <taxon>Bacteroidales</taxon>
        <taxon>Bacteroidaceae</taxon>
        <taxon>Bacteroides</taxon>
    </lineage>
</organism>
<name>A0A414L563_9BACE</name>
<dbReference type="RefSeq" id="WP_118222949.1">
    <property type="nucleotide sequence ID" value="NZ_JADNIJ010000026.1"/>
</dbReference>
<sequence length="111" mass="12691">MRHPTALEIQLLEELICRSHNTFPLNWKSNLLVSDLSDGGMGSLALHPHGIDDYKEHHWGSQASDCLFDDIDGITVVASLYLDEKGELYELDIWKTNWNPLIDIPITYRDV</sequence>
<dbReference type="EMBL" id="QSKV01000012">
    <property type="protein sequence ID" value="RHE89763.1"/>
    <property type="molecule type" value="Genomic_DNA"/>
</dbReference>